<dbReference type="Proteomes" id="UP000807371">
    <property type="component" value="Unassembled WGS sequence"/>
</dbReference>
<reference evidence="4 5" key="1">
    <citation type="submission" date="2020-09" db="EMBL/GenBank/DDBJ databases">
        <title>Biosynthesis of the nuclear factor of activated T cells inhibitor NFAT-133 and its congeners in Streptomyces pactum.</title>
        <authorList>
            <person name="Zhou W."/>
            <person name="Posri P."/>
            <person name="Abugrain M.E."/>
            <person name="Weisberg A.J."/>
            <person name="Chang J.H."/>
            <person name="Mahmud T."/>
        </authorList>
    </citation>
    <scope>NUCLEOTIDE SEQUENCE [LARGE SCALE GENOMIC DNA]</scope>
    <source>
        <strain evidence="4 5">ATCC 27456</strain>
    </source>
</reference>
<keyword evidence="2" id="KW-0812">Transmembrane</keyword>
<protein>
    <submittedName>
        <fullName evidence="4">Carbohydrate-binding protein</fullName>
    </submittedName>
</protein>
<feature type="transmembrane region" description="Helical" evidence="2">
    <location>
        <begin position="164"/>
        <end position="184"/>
    </location>
</feature>
<dbReference type="EMBL" id="JACYXC010000001">
    <property type="protein sequence ID" value="MBH5336346.1"/>
    <property type="molecule type" value="Genomic_DNA"/>
</dbReference>
<name>A0ABS0NMF4_9ACTN</name>
<comment type="caution">
    <text evidence="4">The sequence shown here is derived from an EMBL/GenBank/DDBJ whole genome shotgun (WGS) entry which is preliminary data.</text>
</comment>
<evidence type="ECO:0000313" key="4">
    <source>
        <dbReference type="EMBL" id="MBH5336346.1"/>
    </source>
</evidence>
<keyword evidence="5" id="KW-1185">Reference proteome</keyword>
<sequence>MTAGNNGPGTPENDDPFAYLYRQEGDQPGQSGQSGQTGAAGARTGGYGYPGPGTHQPGVPRTSYNHVRAVGERSYGGQQSFVGQHGAPGHGQGGYGYPGPNQGYAPQGPQGPGQQAGGQPGHGRQSAHYAAPETLPGGAPRRPAGAPRGHGSGGGGRGPNVKGLLIGAIAVVAVVIAGIGVALINNGSDDKEPQAEGTSTPTAAETVEPADPPTKAKSPKPQPLPTKDARELTLGGGATPANAVEGAKSEGGTYVAGIDKPGASATWSVNVDKPGTYRLYVGYGVPGEDQSLSLSVNSGENRSLNMANWAKAGKGDWAKGWTHTYAIVELNEGTNTVVISCQAGDKCQVNLDQVWLQK</sequence>
<dbReference type="InterPro" id="IPR005084">
    <property type="entry name" value="CBM6"/>
</dbReference>
<feature type="domain" description="CBM6" evidence="3">
    <location>
        <begin position="225"/>
        <end position="357"/>
    </location>
</feature>
<feature type="compositionally biased region" description="Low complexity" evidence="1">
    <location>
        <begin position="26"/>
        <end position="42"/>
    </location>
</feature>
<evidence type="ECO:0000313" key="5">
    <source>
        <dbReference type="Proteomes" id="UP000807371"/>
    </source>
</evidence>
<proteinExistence type="predicted"/>
<evidence type="ECO:0000256" key="1">
    <source>
        <dbReference type="SAM" id="MobiDB-lite"/>
    </source>
</evidence>
<accession>A0ABS0NMF4</accession>
<evidence type="ECO:0000256" key="2">
    <source>
        <dbReference type="SAM" id="Phobius"/>
    </source>
</evidence>
<keyword evidence="2" id="KW-1133">Transmembrane helix</keyword>
<dbReference type="InterPro" id="IPR008979">
    <property type="entry name" value="Galactose-bd-like_sf"/>
</dbReference>
<feature type="compositionally biased region" description="Low complexity" evidence="1">
    <location>
        <begin position="98"/>
        <end position="108"/>
    </location>
</feature>
<evidence type="ECO:0000259" key="3">
    <source>
        <dbReference type="PROSITE" id="PS51175"/>
    </source>
</evidence>
<gene>
    <name evidence="4" type="ORF">IHE55_16800</name>
</gene>
<dbReference type="Gene3D" id="2.60.120.260">
    <property type="entry name" value="Galactose-binding domain-like"/>
    <property type="match status" value="1"/>
</dbReference>
<dbReference type="RefSeq" id="WP_197992057.1">
    <property type="nucleotide sequence ID" value="NZ_JACYXC010000001.1"/>
</dbReference>
<dbReference type="PROSITE" id="PS51175">
    <property type="entry name" value="CBM6"/>
    <property type="match status" value="1"/>
</dbReference>
<feature type="compositionally biased region" description="Gly residues" evidence="1">
    <location>
        <begin position="110"/>
        <end position="121"/>
    </location>
</feature>
<feature type="region of interest" description="Disordered" evidence="1">
    <location>
        <begin position="186"/>
        <end position="245"/>
    </location>
</feature>
<keyword evidence="2" id="KW-0472">Membrane</keyword>
<dbReference type="SUPFAM" id="SSF49785">
    <property type="entry name" value="Galactose-binding domain-like"/>
    <property type="match status" value="1"/>
</dbReference>
<feature type="region of interest" description="Disordered" evidence="1">
    <location>
        <begin position="1"/>
        <end position="62"/>
    </location>
</feature>
<organism evidence="4 5">
    <name type="scientific">Streptomyces pactum</name>
    <dbReference type="NCBI Taxonomy" id="68249"/>
    <lineage>
        <taxon>Bacteria</taxon>
        <taxon>Bacillati</taxon>
        <taxon>Actinomycetota</taxon>
        <taxon>Actinomycetes</taxon>
        <taxon>Kitasatosporales</taxon>
        <taxon>Streptomycetaceae</taxon>
        <taxon>Streptomyces</taxon>
    </lineage>
</organism>
<feature type="compositionally biased region" description="Gly residues" evidence="1">
    <location>
        <begin position="86"/>
        <end position="97"/>
    </location>
</feature>
<feature type="compositionally biased region" description="Low complexity" evidence="1">
    <location>
        <begin position="136"/>
        <end position="147"/>
    </location>
</feature>
<feature type="region of interest" description="Disordered" evidence="1">
    <location>
        <begin position="78"/>
        <end position="156"/>
    </location>
</feature>